<sequence>MPPQKPNNSHTSSNFKKGSTDQLSHYGQAHSSLEGRLQNSCQAVGNMSQLLLLQFTVQFRLDLKDVGRVYAQLVHGTVQLERHNNLIHLPSLIGYEAFKIMRKDGKKHKAATCANYHADSGIVLVMVVVLSAAVCKDRLHFAITTTKVRIINQRVIHMQNTATMAENFTQVRVYVKSNGLEGWHVLGFHGTSSVYLLG</sequence>
<evidence type="ECO:0000313" key="2">
    <source>
        <dbReference type="Proteomes" id="UP000799755"/>
    </source>
</evidence>
<accession>A0ACB6R1Z3</accession>
<reference evidence="1" key="1">
    <citation type="journal article" date="2020" name="Stud. Mycol.">
        <title>101 Dothideomycetes genomes: a test case for predicting lifestyles and emergence of pathogens.</title>
        <authorList>
            <person name="Haridas S."/>
            <person name="Albert R."/>
            <person name="Binder M."/>
            <person name="Bloem J."/>
            <person name="Labutti K."/>
            <person name="Salamov A."/>
            <person name="Andreopoulos B."/>
            <person name="Baker S."/>
            <person name="Barry K."/>
            <person name="Bills G."/>
            <person name="Bluhm B."/>
            <person name="Cannon C."/>
            <person name="Castanera R."/>
            <person name="Culley D."/>
            <person name="Daum C."/>
            <person name="Ezra D."/>
            <person name="Gonzalez J."/>
            <person name="Henrissat B."/>
            <person name="Kuo A."/>
            <person name="Liang C."/>
            <person name="Lipzen A."/>
            <person name="Lutzoni F."/>
            <person name="Magnuson J."/>
            <person name="Mondo S."/>
            <person name="Nolan M."/>
            <person name="Ohm R."/>
            <person name="Pangilinan J."/>
            <person name="Park H.-J."/>
            <person name="Ramirez L."/>
            <person name="Alfaro M."/>
            <person name="Sun H."/>
            <person name="Tritt A."/>
            <person name="Yoshinaga Y."/>
            <person name="Zwiers L.-H."/>
            <person name="Turgeon B."/>
            <person name="Goodwin S."/>
            <person name="Spatafora J."/>
            <person name="Crous P."/>
            <person name="Grigoriev I."/>
        </authorList>
    </citation>
    <scope>NUCLEOTIDE SEQUENCE</scope>
    <source>
        <strain evidence="1">ATCC 200398</strain>
    </source>
</reference>
<protein>
    <submittedName>
        <fullName evidence="1">Uncharacterized protein</fullName>
    </submittedName>
</protein>
<comment type="caution">
    <text evidence="1">The sequence shown here is derived from an EMBL/GenBank/DDBJ whole genome shotgun (WGS) entry which is preliminary data.</text>
</comment>
<dbReference type="Proteomes" id="UP000799755">
    <property type="component" value="Unassembled WGS sequence"/>
</dbReference>
<keyword evidence="2" id="KW-1185">Reference proteome</keyword>
<organism evidence="1 2">
    <name type="scientific">Lindgomyces ingoldianus</name>
    <dbReference type="NCBI Taxonomy" id="673940"/>
    <lineage>
        <taxon>Eukaryota</taxon>
        <taxon>Fungi</taxon>
        <taxon>Dikarya</taxon>
        <taxon>Ascomycota</taxon>
        <taxon>Pezizomycotina</taxon>
        <taxon>Dothideomycetes</taxon>
        <taxon>Pleosporomycetidae</taxon>
        <taxon>Pleosporales</taxon>
        <taxon>Lindgomycetaceae</taxon>
        <taxon>Lindgomyces</taxon>
    </lineage>
</organism>
<proteinExistence type="predicted"/>
<dbReference type="EMBL" id="MU003502">
    <property type="protein sequence ID" value="KAF2472357.1"/>
    <property type="molecule type" value="Genomic_DNA"/>
</dbReference>
<evidence type="ECO:0000313" key="1">
    <source>
        <dbReference type="EMBL" id="KAF2472357.1"/>
    </source>
</evidence>
<gene>
    <name evidence="1" type="ORF">BDR25DRAFT_353393</name>
</gene>
<name>A0ACB6R1Z3_9PLEO</name>